<keyword evidence="5 9" id="KW-1133">Transmembrane helix</keyword>
<sequence>MMPSDTDDDHLYTLAGEYVLGTLDAPERRYVEERLPHDAALRAAVAYWDARLAPLTALIAPETPPPSLWRRISATLDGATRPAARSGRASAGSGWWHSLAFWRGLTAAGLSAAMILAGVLVTRPPAGAPQYVVVLVGPQSQAPGWVVQASASDAVHLVPLAAMQVPADRALQFWTKADDWSGPVSLGLVKPGETVRVPLADLPPLVPNQLFELTLEPPTGSPTGRPTGPIQFIGRAVRVM</sequence>
<dbReference type="GO" id="GO:0005886">
    <property type="term" value="C:plasma membrane"/>
    <property type="evidence" value="ECO:0007669"/>
    <property type="project" value="UniProtKB-SubCell"/>
</dbReference>
<name>A0A261T995_9BORD</name>
<evidence type="ECO:0000313" key="12">
    <source>
        <dbReference type="Proteomes" id="UP000216913"/>
    </source>
</evidence>
<evidence type="ECO:0000256" key="5">
    <source>
        <dbReference type="ARBA" id="ARBA00022989"/>
    </source>
</evidence>
<evidence type="ECO:0000256" key="6">
    <source>
        <dbReference type="ARBA" id="ARBA00023136"/>
    </source>
</evidence>
<dbReference type="RefSeq" id="WP_094803807.1">
    <property type="nucleotide sequence ID" value="NZ_NEVP01000012.1"/>
</dbReference>
<dbReference type="Pfam" id="PF10099">
    <property type="entry name" value="RskA_C"/>
    <property type="match status" value="1"/>
</dbReference>
<accession>A0A261T995</accession>
<feature type="domain" description="Anti-sigma K factor RskA C-terminal" evidence="10">
    <location>
        <begin position="108"/>
        <end position="230"/>
    </location>
</feature>
<evidence type="ECO:0000256" key="8">
    <source>
        <dbReference type="ARBA" id="ARBA00030803"/>
    </source>
</evidence>
<keyword evidence="3" id="KW-1003">Cell membrane</keyword>
<evidence type="ECO:0000259" key="10">
    <source>
        <dbReference type="Pfam" id="PF10099"/>
    </source>
</evidence>
<evidence type="ECO:0000256" key="2">
    <source>
        <dbReference type="ARBA" id="ARBA00004236"/>
    </source>
</evidence>
<dbReference type="GO" id="GO:0006417">
    <property type="term" value="P:regulation of translation"/>
    <property type="evidence" value="ECO:0007669"/>
    <property type="project" value="TreeGrafter"/>
</dbReference>
<dbReference type="Proteomes" id="UP000216913">
    <property type="component" value="Unassembled WGS sequence"/>
</dbReference>
<reference evidence="11 12" key="1">
    <citation type="submission" date="2017-05" db="EMBL/GenBank/DDBJ databases">
        <title>Complete and WGS of Bordetella genogroups.</title>
        <authorList>
            <person name="Spilker T."/>
            <person name="LiPuma J."/>
        </authorList>
    </citation>
    <scope>NUCLEOTIDE SEQUENCE [LARGE SCALE GENOMIC DNA]</scope>
    <source>
        <strain evidence="11 12">AU10456</strain>
    </source>
</reference>
<dbReference type="InterPro" id="IPR051474">
    <property type="entry name" value="Anti-sigma-K/W_factor"/>
</dbReference>
<dbReference type="InterPro" id="IPR041916">
    <property type="entry name" value="Anti_sigma_zinc_sf"/>
</dbReference>
<dbReference type="Gene3D" id="1.10.10.1320">
    <property type="entry name" value="Anti-sigma factor, zinc-finger domain"/>
    <property type="match status" value="1"/>
</dbReference>
<evidence type="ECO:0000256" key="4">
    <source>
        <dbReference type="ARBA" id="ARBA00022692"/>
    </source>
</evidence>
<dbReference type="InterPro" id="IPR018764">
    <property type="entry name" value="RskA_C"/>
</dbReference>
<protein>
    <recommendedName>
        <fullName evidence="8">Regulator of SigK</fullName>
    </recommendedName>
    <alternativeName>
        <fullName evidence="7">Sigma-K anti-sigma factor RskA</fullName>
    </alternativeName>
</protein>
<evidence type="ECO:0000256" key="1">
    <source>
        <dbReference type="ARBA" id="ARBA00004167"/>
    </source>
</evidence>
<dbReference type="OrthoDB" id="5298046at2"/>
<feature type="transmembrane region" description="Helical" evidence="9">
    <location>
        <begin position="100"/>
        <end position="121"/>
    </location>
</feature>
<dbReference type="PANTHER" id="PTHR37461:SF1">
    <property type="entry name" value="ANTI-SIGMA-K FACTOR RSKA"/>
    <property type="match status" value="1"/>
</dbReference>
<proteinExistence type="predicted"/>
<evidence type="ECO:0000256" key="3">
    <source>
        <dbReference type="ARBA" id="ARBA00022475"/>
    </source>
</evidence>
<evidence type="ECO:0000256" key="9">
    <source>
        <dbReference type="SAM" id="Phobius"/>
    </source>
</evidence>
<evidence type="ECO:0000313" key="11">
    <source>
        <dbReference type="EMBL" id="OZI45871.1"/>
    </source>
</evidence>
<keyword evidence="4 9" id="KW-0812">Transmembrane</keyword>
<gene>
    <name evidence="11" type="ORF">CAL25_21875</name>
</gene>
<dbReference type="GO" id="GO:0016989">
    <property type="term" value="F:sigma factor antagonist activity"/>
    <property type="evidence" value="ECO:0007669"/>
    <property type="project" value="TreeGrafter"/>
</dbReference>
<dbReference type="PANTHER" id="PTHR37461">
    <property type="entry name" value="ANTI-SIGMA-K FACTOR RSKA"/>
    <property type="match status" value="1"/>
</dbReference>
<keyword evidence="12" id="KW-1185">Reference proteome</keyword>
<comment type="subcellular location">
    <subcellularLocation>
        <location evidence="2">Cell membrane</location>
    </subcellularLocation>
    <subcellularLocation>
        <location evidence="1">Membrane</location>
        <topology evidence="1">Single-pass membrane protein</topology>
    </subcellularLocation>
</comment>
<comment type="caution">
    <text evidence="11">The sequence shown here is derived from an EMBL/GenBank/DDBJ whole genome shotgun (WGS) entry which is preliminary data.</text>
</comment>
<dbReference type="AlphaFoldDB" id="A0A261T995"/>
<keyword evidence="6 9" id="KW-0472">Membrane</keyword>
<organism evidence="11 12">
    <name type="scientific">Bordetella genomosp. 5</name>
    <dbReference type="NCBI Taxonomy" id="1395608"/>
    <lineage>
        <taxon>Bacteria</taxon>
        <taxon>Pseudomonadati</taxon>
        <taxon>Pseudomonadota</taxon>
        <taxon>Betaproteobacteria</taxon>
        <taxon>Burkholderiales</taxon>
        <taxon>Alcaligenaceae</taxon>
        <taxon>Bordetella</taxon>
    </lineage>
</organism>
<dbReference type="EMBL" id="NEVP01000012">
    <property type="protein sequence ID" value="OZI45871.1"/>
    <property type="molecule type" value="Genomic_DNA"/>
</dbReference>
<evidence type="ECO:0000256" key="7">
    <source>
        <dbReference type="ARBA" id="ARBA00029829"/>
    </source>
</evidence>